<feature type="transmembrane region" description="Helical" evidence="2">
    <location>
        <begin position="27"/>
        <end position="47"/>
    </location>
</feature>
<comment type="caution">
    <text evidence="4">The sequence shown here is derived from an EMBL/GenBank/DDBJ whole genome shotgun (WGS) entry which is preliminary data.</text>
</comment>
<dbReference type="PANTHER" id="PTHR42736">
    <property type="entry name" value="PROTEIN-GLUTAMINE GAMMA-GLUTAMYLTRANSFERASE"/>
    <property type="match status" value="1"/>
</dbReference>
<dbReference type="Proteomes" id="UP000321225">
    <property type="component" value="Unassembled WGS sequence"/>
</dbReference>
<feature type="region of interest" description="Disordered" evidence="1">
    <location>
        <begin position="543"/>
        <end position="595"/>
    </location>
</feature>
<dbReference type="InterPro" id="IPR002931">
    <property type="entry name" value="Transglutaminase-like"/>
</dbReference>
<feature type="transmembrane region" description="Helical" evidence="2">
    <location>
        <begin position="86"/>
        <end position="111"/>
    </location>
</feature>
<reference evidence="4 5" key="1">
    <citation type="submission" date="2019-07" db="EMBL/GenBank/DDBJ databases">
        <title>Whole genome shotgun sequence of Microbacterium aerolatum NBRC 103071.</title>
        <authorList>
            <person name="Hosoyama A."/>
            <person name="Uohara A."/>
            <person name="Ohji S."/>
            <person name="Ichikawa N."/>
        </authorList>
    </citation>
    <scope>NUCLEOTIDE SEQUENCE [LARGE SCALE GENOMIC DNA]</scope>
    <source>
        <strain evidence="4 5">NBRC 103071</strain>
    </source>
</reference>
<organism evidence="4 5">
    <name type="scientific">Microbacterium aerolatum</name>
    <dbReference type="NCBI Taxonomy" id="153731"/>
    <lineage>
        <taxon>Bacteria</taxon>
        <taxon>Bacillati</taxon>
        <taxon>Actinomycetota</taxon>
        <taxon>Actinomycetes</taxon>
        <taxon>Micrococcales</taxon>
        <taxon>Microbacteriaceae</taxon>
        <taxon>Microbacterium</taxon>
    </lineage>
</organism>
<dbReference type="RefSeq" id="WP_147040512.1">
    <property type="nucleotide sequence ID" value="NZ_BJUW01000017.1"/>
</dbReference>
<keyword evidence="5" id="KW-1185">Reference proteome</keyword>
<dbReference type="AlphaFoldDB" id="A0A511AHR4"/>
<feature type="transmembrane region" description="Helical" evidence="2">
    <location>
        <begin position="602"/>
        <end position="623"/>
    </location>
</feature>
<evidence type="ECO:0000256" key="1">
    <source>
        <dbReference type="SAM" id="MobiDB-lite"/>
    </source>
</evidence>
<dbReference type="InterPro" id="IPR021878">
    <property type="entry name" value="TgpA_N"/>
</dbReference>
<dbReference type="PANTHER" id="PTHR42736:SF1">
    <property type="entry name" value="PROTEIN-GLUTAMINE GAMMA-GLUTAMYLTRANSFERASE"/>
    <property type="match status" value="1"/>
</dbReference>
<dbReference type="EMBL" id="BJUW01000017">
    <property type="protein sequence ID" value="GEK87669.1"/>
    <property type="molecule type" value="Genomic_DNA"/>
</dbReference>
<gene>
    <name evidence="4" type="ORF">MAE01_28450</name>
</gene>
<proteinExistence type="predicted"/>
<feature type="transmembrane region" description="Helical" evidence="2">
    <location>
        <begin position="53"/>
        <end position="74"/>
    </location>
</feature>
<dbReference type="Gene3D" id="3.10.620.30">
    <property type="match status" value="1"/>
</dbReference>
<feature type="compositionally biased region" description="Low complexity" evidence="1">
    <location>
        <begin position="557"/>
        <end position="576"/>
    </location>
</feature>
<dbReference type="InterPro" id="IPR052901">
    <property type="entry name" value="Bact_TGase-like"/>
</dbReference>
<feature type="transmembrane region" description="Helical" evidence="2">
    <location>
        <begin position="143"/>
        <end position="160"/>
    </location>
</feature>
<keyword evidence="2" id="KW-1133">Transmembrane helix</keyword>
<protein>
    <submittedName>
        <fullName evidence="4">Transglutaminase</fullName>
    </submittedName>
</protein>
<evidence type="ECO:0000256" key="2">
    <source>
        <dbReference type="SAM" id="Phobius"/>
    </source>
</evidence>
<feature type="transmembrane region" description="Helical" evidence="2">
    <location>
        <begin position="192"/>
        <end position="210"/>
    </location>
</feature>
<sequence>MFRDERRAAARPAVGYAARLRLRDRTLAAALLSVCAGVVVMWPYTAVVAPGSWTLITVAIIVAMAATGMLVRLLRGGRFADGPLSALAQLLVAVPLLTLMLLPQGALMGIIPTGATFAGVGRLAVEAVEQVQFGTAPLVDTPALRTMLGIGFAVIVIMTDQLIAARFALPAIVLITAIGSLPMIITLGDANIPWFVMLALLAVFLLRYSIRHSDHHPRQASAGLSVSVGAAAIAAALVVTPVLPISTTWMGAGTSAQLDPSLSLGEDLRRPTPFTVMTLATNAPTAPYLRVASLSEFDGTTWVPDEGDLQSISDGFGETDWADDIESAERRTSIRITGISGSWLPVPYAATKIVGVSSGWQAMPSNRTVTSLNQDAANEDYTVTAEVVQPTREQIQATSATAEGGADVPAFIAETAREVTADASNDYDRLIAMQNWFRGQFEYSLEAPVDGDFDGTGVDAVEEFLEVRSGYCIHFAGAFALMTQALEMQVRVVVGYLPGSLTDEKRGDESIYTVDSDQLHAWPEVHFEGIGWVPFEPTASLGIPTDFLPTTTGGGSAADPDAPEPSAAPSAAPTRGPELDEDPGGSTGAGAGSLRRLDPTPVVLVSAGILLALTLPALVRLGVRIRRRKRARGGDAAAAWQEVRATLVDLQLPASDADTPRTRGAALVERGVEAGAVQMLVDAVERASYAPPGTGAGDLSTALGTVIRDLHRSVDARDRIAAVLVPRSLFAARMSLSGVR</sequence>
<feature type="domain" description="Transglutaminase-like" evidence="3">
    <location>
        <begin position="464"/>
        <end position="539"/>
    </location>
</feature>
<keyword evidence="2" id="KW-0812">Transmembrane</keyword>
<evidence type="ECO:0000313" key="4">
    <source>
        <dbReference type="EMBL" id="GEK87669.1"/>
    </source>
</evidence>
<evidence type="ECO:0000313" key="5">
    <source>
        <dbReference type="Proteomes" id="UP000321225"/>
    </source>
</evidence>
<dbReference type="Pfam" id="PF11992">
    <property type="entry name" value="TgpA_N"/>
    <property type="match status" value="1"/>
</dbReference>
<dbReference type="Pfam" id="PF01841">
    <property type="entry name" value="Transglut_core"/>
    <property type="match status" value="1"/>
</dbReference>
<name>A0A511AHR4_9MICO</name>
<evidence type="ECO:0000259" key="3">
    <source>
        <dbReference type="SMART" id="SM00460"/>
    </source>
</evidence>
<feature type="transmembrane region" description="Helical" evidence="2">
    <location>
        <begin position="167"/>
        <end position="186"/>
    </location>
</feature>
<accession>A0A511AHR4</accession>
<dbReference type="SMART" id="SM00460">
    <property type="entry name" value="TGc"/>
    <property type="match status" value="1"/>
</dbReference>
<dbReference type="InterPro" id="IPR038765">
    <property type="entry name" value="Papain-like_cys_pep_sf"/>
</dbReference>
<keyword evidence="2" id="KW-0472">Membrane</keyword>
<feature type="transmembrane region" description="Helical" evidence="2">
    <location>
        <begin position="222"/>
        <end position="243"/>
    </location>
</feature>
<dbReference type="SUPFAM" id="SSF54001">
    <property type="entry name" value="Cysteine proteinases"/>
    <property type="match status" value="1"/>
</dbReference>
<dbReference type="OrthoDB" id="9804023at2"/>